<evidence type="ECO:0000259" key="5">
    <source>
        <dbReference type="Pfam" id="PF01555"/>
    </source>
</evidence>
<dbReference type="EC" id="2.1.1.72" evidence="7"/>
<dbReference type="PRINTS" id="PR00506">
    <property type="entry name" value="D21N6MTFRASE"/>
</dbReference>
<name>A0A839R284_9MICO</name>
<dbReference type="GO" id="GO:0032259">
    <property type="term" value="P:methylation"/>
    <property type="evidence" value="ECO:0007669"/>
    <property type="project" value="UniProtKB-KW"/>
</dbReference>
<evidence type="ECO:0000256" key="1">
    <source>
        <dbReference type="ARBA" id="ARBA00006594"/>
    </source>
</evidence>
<evidence type="ECO:0000256" key="3">
    <source>
        <dbReference type="ARBA" id="ARBA00022679"/>
    </source>
</evidence>
<dbReference type="Pfam" id="PF18273">
    <property type="entry name" value="T3RM_EcoP15I_C"/>
    <property type="match status" value="1"/>
</dbReference>
<comment type="similarity">
    <text evidence="1">Belongs to the N(4)/N(6)-methyltransferase family.</text>
</comment>
<keyword evidence="2 7" id="KW-0489">Methyltransferase</keyword>
<dbReference type="PIRSF" id="PIRSF015855">
    <property type="entry name" value="TypeIII_Mtase_mKpnI"/>
    <property type="match status" value="1"/>
</dbReference>
<evidence type="ECO:0000259" key="6">
    <source>
        <dbReference type="Pfam" id="PF18273"/>
    </source>
</evidence>
<dbReference type="InterPro" id="IPR002295">
    <property type="entry name" value="N4/N6-MTase_EcoPI_Mod-like"/>
</dbReference>
<comment type="caution">
    <text evidence="7">The sequence shown here is derived from an EMBL/GenBank/DDBJ whole genome shotgun (WGS) entry which is preliminary data.</text>
</comment>
<sequence length="650" mass="72187">MIRDAHEANATVKPADFELARLRAAVPEYFDKNGDFRLDRLQEALSSADVSMTREGYELKFLGKSYAKYLTSTRTETVMVPDLEHNAEAANAESENLYIVGDNLDALKHLLGSYAGQVKCIYIDPPYNTGSDGFVYVDDFGFTAKDLVEKVGLDEDEAERVMALQGKSSHSAWLTFMYPRLELAKELLADDGVIFISIDDNEQANLRALCDEVFGEQNFQAMISVVSNPGGRDYKQVAVQHEYVLMYGVTDSVLVREIAKEASFPFHDGIGGYELRELRNRNPKFHRGNRPNLYFPFYADPDSITPEGYVSVSLTRTSTHHVEIYPRNSEGRDSCWRWGTEKVAANLVDSNPIDSQVVARQKRDGGWNVYEKNRRSTTKVKSVWADTGMRTEDGTRQVRSLFGGTYFDHPKPLALVERCLEVGTADDSIVLDFFSGSATTADAVMRLNAKDGGSRRFILVQIPDQLSSGGVAYGAGYRSIDEIGRDRIIKAGSAIRSESGADIDYGFRHFRLEEPSERTLDQLQSFDPNEDGVMFAGDFVSKFASNGTPGEQVALSTWLVQDGFGLAAEVNGVELDEYTLSVCGDSGYVVEPGLDSEDVMALVAKLEAGELDLKRLVVFGYSVPFSVMHELKQNLTSLRSGQTVSVIERY</sequence>
<dbReference type="GO" id="GO:0003677">
    <property type="term" value="F:DNA binding"/>
    <property type="evidence" value="ECO:0007669"/>
    <property type="project" value="InterPro"/>
</dbReference>
<feature type="domain" description="DNA methylase N-4/N-6" evidence="5">
    <location>
        <begin position="118"/>
        <end position="459"/>
    </location>
</feature>
<dbReference type="GO" id="GO:0009007">
    <property type="term" value="F:site-specific DNA-methyltransferase (adenine-specific) activity"/>
    <property type="evidence" value="ECO:0007669"/>
    <property type="project" value="UniProtKB-EC"/>
</dbReference>
<dbReference type="Pfam" id="PF01555">
    <property type="entry name" value="N6_N4_Mtase"/>
    <property type="match status" value="1"/>
</dbReference>
<dbReference type="InterPro" id="IPR002941">
    <property type="entry name" value="DNA_methylase_N4/N6"/>
</dbReference>
<dbReference type="EMBL" id="JACHWP010000002">
    <property type="protein sequence ID" value="MBB3022856.1"/>
    <property type="molecule type" value="Genomic_DNA"/>
</dbReference>
<evidence type="ECO:0000313" key="8">
    <source>
        <dbReference type="Proteomes" id="UP000568050"/>
    </source>
</evidence>
<protein>
    <submittedName>
        <fullName evidence="7">Adenine-specific DNA-methyltransferase</fullName>
        <ecNumber evidence="7">2.1.1.72</ecNumber>
    </submittedName>
</protein>
<dbReference type="GO" id="GO:0008170">
    <property type="term" value="F:N-methyltransferase activity"/>
    <property type="evidence" value="ECO:0007669"/>
    <property type="project" value="InterPro"/>
</dbReference>
<accession>A0A839R284</accession>
<keyword evidence="8" id="KW-1185">Reference proteome</keyword>
<dbReference type="SUPFAM" id="SSF53335">
    <property type="entry name" value="S-adenosyl-L-methionine-dependent methyltransferases"/>
    <property type="match status" value="1"/>
</dbReference>
<dbReference type="InterPro" id="IPR029063">
    <property type="entry name" value="SAM-dependent_MTases_sf"/>
</dbReference>
<feature type="domain" description="Type III R-M EcoP15I C-terminal" evidence="6">
    <location>
        <begin position="550"/>
        <end position="640"/>
    </location>
</feature>
<dbReference type="InterPro" id="IPR002052">
    <property type="entry name" value="DNA_methylase_N6_adenine_CS"/>
</dbReference>
<keyword evidence="3 7" id="KW-0808">Transferase</keyword>
<evidence type="ECO:0000313" key="7">
    <source>
        <dbReference type="EMBL" id="MBB3022856.1"/>
    </source>
</evidence>
<organism evidence="7 8">
    <name type="scientific">Helcobacillus massiliensis</name>
    <dbReference type="NCBI Taxonomy" id="521392"/>
    <lineage>
        <taxon>Bacteria</taxon>
        <taxon>Bacillati</taxon>
        <taxon>Actinomycetota</taxon>
        <taxon>Actinomycetes</taxon>
        <taxon>Micrococcales</taxon>
        <taxon>Dermabacteraceae</taxon>
        <taxon>Helcobacillus</taxon>
    </lineage>
</organism>
<evidence type="ECO:0000256" key="2">
    <source>
        <dbReference type="ARBA" id="ARBA00022603"/>
    </source>
</evidence>
<dbReference type="Proteomes" id="UP000568050">
    <property type="component" value="Unassembled WGS sequence"/>
</dbReference>
<dbReference type="PROSITE" id="PS00092">
    <property type="entry name" value="N6_MTASE"/>
    <property type="match status" value="1"/>
</dbReference>
<gene>
    <name evidence="7" type="ORF">FHX50_001139</name>
</gene>
<dbReference type="Gene3D" id="3.40.50.150">
    <property type="entry name" value="Vaccinia Virus protein VP39"/>
    <property type="match status" value="1"/>
</dbReference>
<dbReference type="AlphaFoldDB" id="A0A839R284"/>
<proteinExistence type="inferred from homology"/>
<dbReference type="RefSeq" id="WP_183375455.1">
    <property type="nucleotide sequence ID" value="NZ_CBCSFZ010000018.1"/>
</dbReference>
<dbReference type="InterPro" id="IPR041405">
    <property type="entry name" value="T3RM_EcoP15I_C"/>
</dbReference>
<evidence type="ECO:0000256" key="4">
    <source>
        <dbReference type="ARBA" id="ARBA00022691"/>
    </source>
</evidence>
<keyword evidence="4" id="KW-0949">S-adenosyl-L-methionine</keyword>
<reference evidence="7 8" key="1">
    <citation type="submission" date="2020-08" db="EMBL/GenBank/DDBJ databases">
        <title>Sequencing the genomes of 1000 actinobacteria strains.</title>
        <authorList>
            <person name="Klenk H.-P."/>
        </authorList>
    </citation>
    <scope>NUCLEOTIDE SEQUENCE [LARGE SCALE GENOMIC DNA]</scope>
    <source>
        <strain evidence="7 8">DSM 23040</strain>
    </source>
</reference>